<comment type="caution">
    <text evidence="3">The sequence shown here is derived from an EMBL/GenBank/DDBJ whole genome shotgun (WGS) entry which is preliminary data.</text>
</comment>
<reference evidence="3 4" key="1">
    <citation type="submission" date="2021-12" db="EMBL/GenBank/DDBJ databases">
        <title>Siccirubricoccus leaddurans sp. nov., a high concentration Zn2+ tolerance bacterium.</title>
        <authorList>
            <person name="Cao Y."/>
        </authorList>
    </citation>
    <scope>NUCLEOTIDE SEQUENCE [LARGE SCALE GENOMIC DNA]</scope>
    <source>
        <strain evidence="3 4">KC 17139</strain>
    </source>
</reference>
<dbReference type="RefSeq" id="WP_252954161.1">
    <property type="nucleotide sequence ID" value="NZ_JAFIRR010000096.1"/>
</dbReference>
<evidence type="ECO:0000256" key="2">
    <source>
        <dbReference type="SAM" id="SignalP"/>
    </source>
</evidence>
<accession>A0ABT1D6H7</accession>
<protein>
    <submittedName>
        <fullName evidence="3">Uncharacterized protein</fullName>
    </submittedName>
</protein>
<name>A0ABT1D6H7_9PROT</name>
<keyword evidence="4" id="KW-1185">Reference proteome</keyword>
<feature type="compositionally biased region" description="Basic and acidic residues" evidence="1">
    <location>
        <begin position="130"/>
        <end position="144"/>
    </location>
</feature>
<feature type="chain" id="PRO_5047018225" evidence="2">
    <location>
        <begin position="20"/>
        <end position="466"/>
    </location>
</feature>
<dbReference type="Proteomes" id="UP001523392">
    <property type="component" value="Unassembled WGS sequence"/>
</dbReference>
<evidence type="ECO:0000313" key="4">
    <source>
        <dbReference type="Proteomes" id="UP001523392"/>
    </source>
</evidence>
<organism evidence="3 4">
    <name type="scientific">Siccirubricoccus soli</name>
    <dbReference type="NCBI Taxonomy" id="2899147"/>
    <lineage>
        <taxon>Bacteria</taxon>
        <taxon>Pseudomonadati</taxon>
        <taxon>Pseudomonadota</taxon>
        <taxon>Alphaproteobacteria</taxon>
        <taxon>Acetobacterales</taxon>
        <taxon>Roseomonadaceae</taxon>
        <taxon>Siccirubricoccus</taxon>
    </lineage>
</organism>
<gene>
    <name evidence="3" type="ORF">JYK14_15320</name>
</gene>
<feature type="region of interest" description="Disordered" evidence="1">
    <location>
        <begin position="130"/>
        <end position="149"/>
    </location>
</feature>
<proteinExistence type="predicted"/>
<keyword evidence="2" id="KW-0732">Signal</keyword>
<dbReference type="EMBL" id="JAFIRR010000096">
    <property type="protein sequence ID" value="MCO6417521.1"/>
    <property type="molecule type" value="Genomic_DNA"/>
</dbReference>
<feature type="signal peptide" evidence="2">
    <location>
        <begin position="1"/>
        <end position="19"/>
    </location>
</feature>
<evidence type="ECO:0000313" key="3">
    <source>
        <dbReference type="EMBL" id="MCO6417521.1"/>
    </source>
</evidence>
<sequence>MRLPLILSLLLACSAVAQAQQAPPPQPPREATIANETDQALYELYLFQPGQAEGADRLGANVLPPRAAFRVPLAGVRACRWELRAVLEDGEELRRHVNLCQSPRIRLAETGPRREVEVANDADQELRELYLGRPGSGERGRDRLGSSTVSPGERYRLRLRGSECVFDMQAVFTDETEEVRRGVDLCRTPRLAFGDPSLPVREAQVENRGRRTIRELYARRVGATGWGPDRLGTSIISPQEGFTLRVRAQECRFDLRAVFENDQEVVQEGVDLCAGGPFAFGQAPAGEARRVTLRNLMPRAIEQLYLSPTEDDEWGEDRLGERVLPPGESQVVAYEGGCQADLRLVFDNRAAEERREVDICATPVIALRPGWTAAETLEGGEAAPGAAPAGSGFRLRNAGTVPVVAVYADAPGTERGPNRLGTELAPGEQAELATTTCRADLVAVFADGHEMRLEGRELCGEELGVE</sequence>
<evidence type="ECO:0000256" key="1">
    <source>
        <dbReference type="SAM" id="MobiDB-lite"/>
    </source>
</evidence>